<proteinExistence type="predicted"/>
<dbReference type="AlphaFoldDB" id="A0A5Q0GYU2"/>
<keyword evidence="2" id="KW-1185">Reference proteome</keyword>
<evidence type="ECO:0000313" key="1">
    <source>
        <dbReference type="EMBL" id="QFZ18542.1"/>
    </source>
</evidence>
<name>A0A5Q0GYU2_SACSY</name>
<protein>
    <submittedName>
        <fullName evidence="1">Uncharacterized protein</fullName>
    </submittedName>
</protein>
<dbReference type="KEGG" id="ssyi:EKG83_14670"/>
<reference evidence="2" key="1">
    <citation type="journal article" date="2021" name="Curr. Microbiol.">
        <title>Complete genome of nocamycin-producing strain Saccharothrix syringae NRRL B-16468 reveals the biosynthetic potential for secondary metabolites.</title>
        <authorList>
            <person name="Mo X."/>
            <person name="Yang S."/>
        </authorList>
    </citation>
    <scope>NUCLEOTIDE SEQUENCE [LARGE SCALE GENOMIC DNA]</scope>
    <source>
        <strain evidence="2">ATCC 51364 / DSM 43886 / JCM 6844 / KCTC 9398 / NBRC 14523 / NRRL B-16468 / INA 2240</strain>
    </source>
</reference>
<dbReference type="Proteomes" id="UP000325787">
    <property type="component" value="Chromosome"/>
</dbReference>
<organism evidence="1 2">
    <name type="scientific">Saccharothrix syringae</name>
    <name type="common">Nocardiopsis syringae</name>
    <dbReference type="NCBI Taxonomy" id="103733"/>
    <lineage>
        <taxon>Bacteria</taxon>
        <taxon>Bacillati</taxon>
        <taxon>Actinomycetota</taxon>
        <taxon>Actinomycetes</taxon>
        <taxon>Pseudonocardiales</taxon>
        <taxon>Pseudonocardiaceae</taxon>
        <taxon>Saccharothrix</taxon>
    </lineage>
</organism>
<accession>A0A5Q0GYU2</accession>
<evidence type="ECO:0000313" key="2">
    <source>
        <dbReference type="Proteomes" id="UP000325787"/>
    </source>
</evidence>
<dbReference type="EMBL" id="CP034550">
    <property type="protein sequence ID" value="QFZ18542.1"/>
    <property type="molecule type" value="Genomic_DNA"/>
</dbReference>
<sequence length="135" mass="15105">MRDLVAMDRKVFEAVRALTAMAPFAARLPDLLTPGLDLPDPDTGADVVPFTSPARLLDEIDRLWETTGATAWLDDLARGDRRALRWLRTALHTYVTEVVEPHRRTIEQALGDERADRLHTYLRYGADGLLAGSSH</sequence>
<dbReference type="RefSeq" id="WP_033435339.1">
    <property type="nucleotide sequence ID" value="NZ_CP034550.1"/>
</dbReference>
<gene>
    <name evidence="1" type="ORF">EKG83_14670</name>
</gene>